<dbReference type="Pfam" id="PF03567">
    <property type="entry name" value="Sulfotransfer_2"/>
    <property type="match status" value="1"/>
</dbReference>
<dbReference type="GO" id="GO:0050650">
    <property type="term" value="P:chondroitin sulfate proteoglycan biosynthetic process"/>
    <property type="evidence" value="ECO:0007669"/>
    <property type="project" value="InterPro"/>
</dbReference>
<organism evidence="1 2">
    <name type="scientific">Mesorhabditis spiculigera</name>
    <dbReference type="NCBI Taxonomy" id="96644"/>
    <lineage>
        <taxon>Eukaryota</taxon>
        <taxon>Metazoa</taxon>
        <taxon>Ecdysozoa</taxon>
        <taxon>Nematoda</taxon>
        <taxon>Chromadorea</taxon>
        <taxon>Rhabditida</taxon>
        <taxon>Rhabditina</taxon>
        <taxon>Rhabditomorpha</taxon>
        <taxon>Rhabditoidea</taxon>
        <taxon>Rhabditidae</taxon>
        <taxon>Mesorhabditinae</taxon>
        <taxon>Mesorhabditis</taxon>
    </lineage>
</organism>
<dbReference type="InterPro" id="IPR005331">
    <property type="entry name" value="Sulfotransferase"/>
</dbReference>
<dbReference type="InterPro" id="IPR007669">
    <property type="entry name" value="Chst-1-like"/>
</dbReference>
<comment type="caution">
    <text evidence="1">The sequence shown here is derived from an EMBL/GenBank/DDBJ whole genome shotgun (WGS) entry which is preliminary data.</text>
</comment>
<dbReference type="Proteomes" id="UP001177023">
    <property type="component" value="Unassembled WGS sequence"/>
</dbReference>
<dbReference type="AlphaFoldDB" id="A0AA36D4F2"/>
<evidence type="ECO:0008006" key="3">
    <source>
        <dbReference type="Google" id="ProtNLM"/>
    </source>
</evidence>
<feature type="non-terminal residue" evidence="1">
    <location>
        <position position="1"/>
    </location>
</feature>
<dbReference type="GO" id="GO:0016020">
    <property type="term" value="C:membrane"/>
    <property type="evidence" value="ECO:0007669"/>
    <property type="project" value="InterPro"/>
</dbReference>
<evidence type="ECO:0000313" key="2">
    <source>
        <dbReference type="Proteomes" id="UP001177023"/>
    </source>
</evidence>
<name>A0AA36D4F2_9BILA</name>
<evidence type="ECO:0000313" key="1">
    <source>
        <dbReference type="EMBL" id="CAJ0580695.1"/>
    </source>
</evidence>
<dbReference type="PANTHER" id="PTHR22900">
    <property type="entry name" value="PROTEIN CBG14245-RELATED"/>
    <property type="match status" value="1"/>
</dbReference>
<protein>
    <recommendedName>
        <fullName evidence="3">Carbohydrate sulfotransferase</fullName>
    </recommendedName>
</protein>
<proteinExistence type="predicted"/>
<reference evidence="1" key="1">
    <citation type="submission" date="2023-06" db="EMBL/GenBank/DDBJ databases">
        <authorList>
            <person name="Delattre M."/>
        </authorList>
    </citation>
    <scope>NUCLEOTIDE SEQUENCE</scope>
    <source>
        <strain evidence="1">AF72</strain>
    </source>
</reference>
<gene>
    <name evidence="1" type="ORF">MSPICULIGERA_LOCUS18885</name>
</gene>
<dbReference type="EMBL" id="CATQJA010002662">
    <property type="protein sequence ID" value="CAJ0580695.1"/>
    <property type="molecule type" value="Genomic_DNA"/>
</dbReference>
<dbReference type="GO" id="GO:1902884">
    <property type="term" value="P:positive regulation of response to oxidative stress"/>
    <property type="evidence" value="ECO:0007669"/>
    <property type="project" value="InterPro"/>
</dbReference>
<accession>A0AA36D4F2</accession>
<sequence length="165" mass="19313">MRPIDLYRFCQKKNEAGSLRAVQALESGANWTYLAVAREPIDRFLSGFTDKCIKEQKRGPHKCYNCMGNLTCFINKQYERTLQYARGSLTAIGYEDIHFYPQSWHVAWIATQMRDGRTGHATHRSLERQRVEAELKADPKLMTMLTRMFYYDFLLFGFPLPEIQS</sequence>
<keyword evidence="2" id="KW-1185">Reference proteome</keyword>
<dbReference type="GO" id="GO:0047756">
    <property type="term" value="F:chondroitin 4-sulfotransferase activity"/>
    <property type="evidence" value="ECO:0007669"/>
    <property type="project" value="InterPro"/>
</dbReference>